<dbReference type="Gene3D" id="3.40.50.720">
    <property type="entry name" value="NAD(P)-binding Rossmann-like Domain"/>
    <property type="match status" value="1"/>
</dbReference>
<dbReference type="InterPro" id="IPR036291">
    <property type="entry name" value="NAD(P)-bd_dom_sf"/>
</dbReference>
<organism evidence="1 2">
    <name type="scientific">Streptomyces dengpaensis</name>
    <dbReference type="NCBI Taxonomy" id="2049881"/>
    <lineage>
        <taxon>Bacteria</taxon>
        <taxon>Bacillati</taxon>
        <taxon>Actinomycetota</taxon>
        <taxon>Actinomycetes</taxon>
        <taxon>Kitasatosporales</taxon>
        <taxon>Streptomycetaceae</taxon>
        <taxon>Streptomyces</taxon>
    </lineage>
</organism>
<name>A0ABN5I9Y0_9ACTN</name>
<reference evidence="1 2" key="1">
    <citation type="submission" date="2018-02" db="EMBL/GenBank/DDBJ databases">
        <title>Complete genome sequence of Streptomyces dengpaensis, the producer of angucyclines.</title>
        <authorList>
            <person name="Yumei L."/>
        </authorList>
    </citation>
    <scope>NUCLEOTIDE SEQUENCE [LARGE SCALE GENOMIC DNA]</scope>
    <source>
        <strain evidence="1 2">XZHG99</strain>
    </source>
</reference>
<dbReference type="Pfam" id="PF05221">
    <property type="entry name" value="AdoHcyase"/>
    <property type="match status" value="1"/>
</dbReference>
<keyword evidence="2" id="KW-1185">Reference proteome</keyword>
<dbReference type="InterPro" id="IPR000043">
    <property type="entry name" value="Adenosylhomocysteinase-like"/>
</dbReference>
<proteinExistence type="predicted"/>
<sequence length="416" mass="44894">MTHPYPSLAKFPRLPLLEHVEKIFDVRTSQPLAGFSIVCVQHLLASTGALIRSLSRCGADLSRMQIVGKGYSTNEAALRMLRDSGIRVLNPAFRGSADRPYDTILAEAVQSALTHVRDTSQTTARGVLLLDDGGHALTHAHKLFPPEFPVVAVEQTTRGIRAANALPPRFPVVNIGRSRAKLHLEAPLIAASMVHHLQQLLASGRDLFGDLNEVFLIGYGAVGRAVALRLRAEGYDVTIFDKAVETRRTAAAEGFLTSDDLRTRLARRCVTAASTGGVSFPADLHGALQPGSVLANMGSSDLEFAAWELRQGESVAGVYDTQGRELTGDEPNPPWDRHYLLADEQGCRYLLKGGFPIDFDGGPDPIPPSAIQLTRALLLAGVLQASDETRPGVVPLDECIEQLIMTAYTRGVAESP</sequence>
<dbReference type="SUPFAM" id="SSF52283">
    <property type="entry name" value="Formate/glycerate dehydrogenase catalytic domain-like"/>
    <property type="match status" value="1"/>
</dbReference>
<dbReference type="EMBL" id="CP026652">
    <property type="protein sequence ID" value="AVH59062.1"/>
    <property type="molecule type" value="Genomic_DNA"/>
</dbReference>
<gene>
    <name evidence="1" type="ORF">C4B68_28650</name>
</gene>
<dbReference type="InterPro" id="IPR042172">
    <property type="entry name" value="Adenosylhomocyst_ase-like_sf"/>
</dbReference>
<accession>A0ABN5I9Y0</accession>
<evidence type="ECO:0000313" key="2">
    <source>
        <dbReference type="Proteomes" id="UP000238413"/>
    </source>
</evidence>
<dbReference type="Proteomes" id="UP000238413">
    <property type="component" value="Chromosome"/>
</dbReference>
<evidence type="ECO:0008006" key="3">
    <source>
        <dbReference type="Google" id="ProtNLM"/>
    </source>
</evidence>
<protein>
    <recommendedName>
        <fullName evidence="3">S-adenosyl-L-homocysteine hydrolase NAD binding domain-containing protein</fullName>
    </recommendedName>
</protein>
<dbReference type="SUPFAM" id="SSF51735">
    <property type="entry name" value="NAD(P)-binding Rossmann-fold domains"/>
    <property type="match status" value="1"/>
</dbReference>
<dbReference type="Gene3D" id="3.40.50.1480">
    <property type="entry name" value="Adenosylhomocysteinase-like"/>
    <property type="match status" value="1"/>
</dbReference>
<dbReference type="PANTHER" id="PTHR23420:SF0">
    <property type="entry name" value="ADENOSYLHOMOCYSTEINASE"/>
    <property type="match status" value="1"/>
</dbReference>
<dbReference type="PANTHER" id="PTHR23420">
    <property type="entry name" value="ADENOSYLHOMOCYSTEINASE"/>
    <property type="match status" value="1"/>
</dbReference>
<evidence type="ECO:0000313" key="1">
    <source>
        <dbReference type="EMBL" id="AVH59062.1"/>
    </source>
</evidence>